<keyword evidence="1" id="KW-1185">Reference proteome</keyword>
<evidence type="ECO:0000313" key="2">
    <source>
        <dbReference type="RefSeq" id="XP_056856396.1"/>
    </source>
</evidence>
<reference evidence="2" key="1">
    <citation type="submission" date="2025-08" db="UniProtKB">
        <authorList>
            <consortium name="RefSeq"/>
        </authorList>
    </citation>
    <scope>IDENTIFICATION</scope>
    <source>
        <tissue evidence="2">Leaf</tissue>
    </source>
</reference>
<dbReference type="Proteomes" id="UP000504610">
    <property type="component" value="Unplaced"/>
</dbReference>
<sequence length="122" mass="13842">MVGSRPDLGFAVGFIRRFISKPSREHWEAVKWVLKYLKGASKVNQTFRKHTRFIIEGYSDSDYSTDRDMRRSVTGYIFKVGGNTVSWKSCLQSVVALSTTKGEYMAIHEAAKEGLWLKGLCA</sequence>
<organism evidence="1 2">
    <name type="scientific">Raphanus sativus</name>
    <name type="common">Radish</name>
    <name type="synonym">Raphanus raphanistrum var. sativus</name>
    <dbReference type="NCBI Taxonomy" id="3726"/>
    <lineage>
        <taxon>Eukaryota</taxon>
        <taxon>Viridiplantae</taxon>
        <taxon>Streptophyta</taxon>
        <taxon>Embryophyta</taxon>
        <taxon>Tracheophyta</taxon>
        <taxon>Spermatophyta</taxon>
        <taxon>Magnoliopsida</taxon>
        <taxon>eudicotyledons</taxon>
        <taxon>Gunneridae</taxon>
        <taxon>Pentapetalae</taxon>
        <taxon>rosids</taxon>
        <taxon>malvids</taxon>
        <taxon>Brassicales</taxon>
        <taxon>Brassicaceae</taxon>
        <taxon>Brassiceae</taxon>
        <taxon>Raphanus</taxon>
    </lineage>
</organism>
<evidence type="ECO:0000313" key="1">
    <source>
        <dbReference type="Proteomes" id="UP000504610"/>
    </source>
</evidence>
<dbReference type="RefSeq" id="XP_056856396.1">
    <property type="nucleotide sequence ID" value="XM_057000416.1"/>
</dbReference>
<dbReference type="AlphaFoldDB" id="A0A9W3CY31"/>
<dbReference type="OrthoDB" id="1645289at2759"/>
<dbReference type="CDD" id="cd09272">
    <property type="entry name" value="RNase_HI_RT_Ty1"/>
    <property type="match status" value="1"/>
</dbReference>
<accession>A0A9W3CY31</accession>
<dbReference type="PANTHER" id="PTHR11439:SF491">
    <property type="entry name" value="INTEGRASE CATALYTIC DOMAIN-CONTAINING PROTEIN"/>
    <property type="match status" value="1"/>
</dbReference>
<gene>
    <name evidence="2" type="primary">LOC130505809</name>
</gene>
<name>A0A9W3CY31_RAPSA</name>
<dbReference type="PANTHER" id="PTHR11439">
    <property type="entry name" value="GAG-POL-RELATED RETROTRANSPOSON"/>
    <property type="match status" value="1"/>
</dbReference>
<proteinExistence type="predicted"/>
<dbReference type="KEGG" id="rsz:130505809"/>
<dbReference type="GeneID" id="130505809"/>
<protein>
    <submittedName>
        <fullName evidence="2">Secreted RxLR effector protein 161-like</fullName>
    </submittedName>
</protein>